<dbReference type="Proteomes" id="UP000093366">
    <property type="component" value="Unassembled WGS sequence"/>
</dbReference>
<evidence type="ECO:0000313" key="2">
    <source>
        <dbReference type="Proteomes" id="UP000093366"/>
    </source>
</evidence>
<evidence type="ECO:0000313" key="1">
    <source>
        <dbReference type="EMBL" id="OCQ23772.1"/>
    </source>
</evidence>
<dbReference type="RefSeq" id="WP_065789785.1">
    <property type="nucleotide sequence ID" value="NZ_MAUJ01000001.1"/>
</dbReference>
<proteinExistence type="predicted"/>
<comment type="caution">
    <text evidence="1">The sequence shown here is derived from an EMBL/GenBank/DDBJ whole genome shotgun (WGS) entry which is preliminary data.</text>
</comment>
<organism evidence="1 2">
    <name type="scientific">Pseudoalteromonas luteoviolacea</name>
    <dbReference type="NCBI Taxonomy" id="43657"/>
    <lineage>
        <taxon>Bacteria</taxon>
        <taxon>Pseudomonadati</taxon>
        <taxon>Pseudomonadota</taxon>
        <taxon>Gammaproteobacteria</taxon>
        <taxon>Alteromonadales</taxon>
        <taxon>Pseudoalteromonadaceae</taxon>
        <taxon>Pseudoalteromonas</taxon>
    </lineage>
</organism>
<reference evidence="2" key="1">
    <citation type="submission" date="2016-07" db="EMBL/GenBank/DDBJ databases">
        <authorList>
            <person name="Florea S."/>
            <person name="Webb J.S."/>
            <person name="Jaromczyk J."/>
            <person name="Schardl C.L."/>
        </authorList>
    </citation>
    <scope>NUCLEOTIDE SEQUENCE [LARGE SCALE GENOMIC DNA]</scope>
    <source>
        <strain evidence="2">IPB1</strain>
    </source>
</reference>
<name>A0A1C0TWS1_9GAMM</name>
<dbReference type="EMBL" id="MAUJ01000001">
    <property type="protein sequence ID" value="OCQ23772.1"/>
    <property type="molecule type" value="Genomic_DNA"/>
</dbReference>
<dbReference type="AlphaFoldDB" id="A0A1C0TWS1"/>
<accession>A0A1C0TWS1</accession>
<sequence length="117" mass="13895">MDYDEDQVLTDYVWSHGYNYMTELEQFGQKAVLARFKAEKSSPVMAQKILEQWWHLNDKGVNEALSKGVAQFQLAVRDRVLRDHPEIVNRCPSCKRVVRTPTAKQCHWCFHEWRKEI</sequence>
<gene>
    <name evidence="1" type="ORF">A7985_07480</name>
</gene>
<protein>
    <submittedName>
        <fullName evidence="1">Uncharacterized protein</fullName>
    </submittedName>
</protein>
<dbReference type="OrthoDB" id="7068354at2"/>